<dbReference type="EMBL" id="JACHJR010000001">
    <property type="protein sequence ID" value="MBB4945855.1"/>
    <property type="molecule type" value="Genomic_DNA"/>
</dbReference>
<comment type="caution">
    <text evidence="2">The sequence shown here is derived from an EMBL/GenBank/DDBJ whole genome shotgun (WGS) entry which is preliminary data.</text>
</comment>
<sequence>MIVSDTAHAAVHLGPGTQRVRTRCLARRGMLHSETEAVDHVRLSPGACYDLAGRAGTEAAWYVLRGPVALLDCPEQPQHLLAEGDLLLAPEGGRVHLHGGPLGAELLCLTVLPDAVSRELPARKPELEPGRSVLDRRGAAVPAGSEP</sequence>
<organism evidence="2 3">
    <name type="scientific">Kitasatospora gansuensis</name>
    <dbReference type="NCBI Taxonomy" id="258050"/>
    <lineage>
        <taxon>Bacteria</taxon>
        <taxon>Bacillati</taxon>
        <taxon>Actinomycetota</taxon>
        <taxon>Actinomycetes</taxon>
        <taxon>Kitasatosporales</taxon>
        <taxon>Streptomycetaceae</taxon>
        <taxon>Kitasatospora</taxon>
    </lineage>
</organism>
<dbReference type="SUPFAM" id="SSF51182">
    <property type="entry name" value="RmlC-like cupins"/>
    <property type="match status" value="1"/>
</dbReference>
<evidence type="ECO:0000313" key="3">
    <source>
        <dbReference type="Proteomes" id="UP000573327"/>
    </source>
</evidence>
<dbReference type="RefSeq" id="WP_184912526.1">
    <property type="nucleotide sequence ID" value="NZ_JACHJR010000001.1"/>
</dbReference>
<dbReference type="InterPro" id="IPR011051">
    <property type="entry name" value="RmlC_Cupin_sf"/>
</dbReference>
<evidence type="ECO:0000256" key="1">
    <source>
        <dbReference type="SAM" id="MobiDB-lite"/>
    </source>
</evidence>
<dbReference type="Proteomes" id="UP000573327">
    <property type="component" value="Unassembled WGS sequence"/>
</dbReference>
<name>A0A7W7WGQ7_9ACTN</name>
<accession>A0A7W7WGQ7</accession>
<keyword evidence="3" id="KW-1185">Reference proteome</keyword>
<evidence type="ECO:0000313" key="2">
    <source>
        <dbReference type="EMBL" id="MBB4945855.1"/>
    </source>
</evidence>
<proteinExistence type="predicted"/>
<reference evidence="2 3" key="1">
    <citation type="submission" date="2020-08" db="EMBL/GenBank/DDBJ databases">
        <title>Sequencing the genomes of 1000 actinobacteria strains.</title>
        <authorList>
            <person name="Klenk H.-P."/>
        </authorList>
    </citation>
    <scope>NUCLEOTIDE SEQUENCE [LARGE SCALE GENOMIC DNA]</scope>
    <source>
        <strain evidence="2 3">DSM 44786</strain>
    </source>
</reference>
<gene>
    <name evidence="2" type="ORF">F4556_001390</name>
</gene>
<feature type="region of interest" description="Disordered" evidence="1">
    <location>
        <begin position="122"/>
        <end position="147"/>
    </location>
</feature>
<dbReference type="AlphaFoldDB" id="A0A7W7WGQ7"/>
<protein>
    <submittedName>
        <fullName evidence="2">Uncharacterized protein</fullName>
    </submittedName>
</protein>
<feature type="compositionally biased region" description="Basic and acidic residues" evidence="1">
    <location>
        <begin position="122"/>
        <end position="138"/>
    </location>
</feature>